<dbReference type="EMBL" id="CADCXU010027026">
    <property type="protein sequence ID" value="CAB0013843.1"/>
    <property type="molecule type" value="Genomic_DNA"/>
</dbReference>
<protein>
    <submittedName>
        <fullName evidence="1">Uncharacterized protein</fullName>
    </submittedName>
</protein>
<dbReference type="Proteomes" id="UP000479000">
    <property type="component" value="Unassembled WGS sequence"/>
</dbReference>
<sequence>MRKLKYLSMPAYIYVGSHRLNLLNGNESLFGHDSDRIRRHRFDDAENYTLYT</sequence>
<name>A0A6H5H8M6_9HEMI</name>
<accession>A0A6H5H8M6</accession>
<keyword evidence="2" id="KW-1185">Reference proteome</keyword>
<gene>
    <name evidence="1" type="ORF">NTEN_LOCUS18394</name>
</gene>
<dbReference type="AlphaFoldDB" id="A0A6H5H8M6"/>
<evidence type="ECO:0000313" key="2">
    <source>
        <dbReference type="Proteomes" id="UP000479000"/>
    </source>
</evidence>
<reference evidence="1 2" key="1">
    <citation type="submission" date="2020-02" db="EMBL/GenBank/DDBJ databases">
        <authorList>
            <person name="Ferguson B K."/>
        </authorList>
    </citation>
    <scope>NUCLEOTIDE SEQUENCE [LARGE SCALE GENOMIC DNA]</scope>
</reference>
<organism evidence="1 2">
    <name type="scientific">Nesidiocoris tenuis</name>
    <dbReference type="NCBI Taxonomy" id="355587"/>
    <lineage>
        <taxon>Eukaryota</taxon>
        <taxon>Metazoa</taxon>
        <taxon>Ecdysozoa</taxon>
        <taxon>Arthropoda</taxon>
        <taxon>Hexapoda</taxon>
        <taxon>Insecta</taxon>
        <taxon>Pterygota</taxon>
        <taxon>Neoptera</taxon>
        <taxon>Paraneoptera</taxon>
        <taxon>Hemiptera</taxon>
        <taxon>Heteroptera</taxon>
        <taxon>Panheteroptera</taxon>
        <taxon>Cimicomorpha</taxon>
        <taxon>Miridae</taxon>
        <taxon>Dicyphina</taxon>
        <taxon>Nesidiocoris</taxon>
    </lineage>
</organism>
<proteinExistence type="predicted"/>
<evidence type="ECO:0000313" key="1">
    <source>
        <dbReference type="EMBL" id="CAB0013843.1"/>
    </source>
</evidence>